<evidence type="ECO:0000313" key="12">
    <source>
        <dbReference type="Proteomes" id="UP000289437"/>
    </source>
</evidence>
<evidence type="ECO:0000256" key="7">
    <source>
        <dbReference type="ARBA" id="ARBA00023295"/>
    </source>
</evidence>
<dbReference type="SMART" id="SM00633">
    <property type="entry name" value="Glyco_10"/>
    <property type="match status" value="1"/>
</dbReference>
<organism evidence="11 12">
    <name type="scientific">Granulicella sibirica</name>
    <dbReference type="NCBI Taxonomy" id="2479048"/>
    <lineage>
        <taxon>Bacteria</taxon>
        <taxon>Pseudomonadati</taxon>
        <taxon>Acidobacteriota</taxon>
        <taxon>Terriglobia</taxon>
        <taxon>Terriglobales</taxon>
        <taxon>Acidobacteriaceae</taxon>
        <taxon>Granulicella</taxon>
    </lineage>
</organism>
<dbReference type="PROSITE" id="PS51760">
    <property type="entry name" value="GH10_2"/>
    <property type="match status" value="1"/>
</dbReference>
<evidence type="ECO:0000313" key="11">
    <source>
        <dbReference type="EMBL" id="RXH55812.1"/>
    </source>
</evidence>
<gene>
    <name evidence="11" type="ORF">GRAN_2669</name>
</gene>
<dbReference type="EC" id="3.2.1.8" evidence="9"/>
<evidence type="ECO:0000256" key="3">
    <source>
        <dbReference type="ARBA" id="ARBA00022651"/>
    </source>
</evidence>
<reference evidence="12" key="2">
    <citation type="submission" date="2019-02" db="EMBL/GenBank/DDBJ databases">
        <title>Granulicella sibirica sp. nov., a psychrotolerant acidobacterium isolated from an organic soil layer in forested tundra, West Siberia.</title>
        <authorList>
            <person name="Oshkin I.Y."/>
            <person name="Kulichevskaya I.S."/>
            <person name="Rijpstra W.I.C."/>
            <person name="Sinninghe Damste J.S."/>
            <person name="Rakitin A.L."/>
            <person name="Ravin N.V."/>
            <person name="Dedysh S.N."/>
        </authorList>
    </citation>
    <scope>NUCLEOTIDE SEQUENCE [LARGE SCALE GENOMIC DNA]</scope>
    <source>
        <strain evidence="12">AF10</strain>
    </source>
</reference>
<evidence type="ECO:0000256" key="4">
    <source>
        <dbReference type="ARBA" id="ARBA00022729"/>
    </source>
</evidence>
<dbReference type="PANTHER" id="PTHR31490:SF88">
    <property type="entry name" value="BETA-XYLANASE"/>
    <property type="match status" value="1"/>
</dbReference>
<keyword evidence="4" id="KW-0732">Signal</keyword>
<comment type="catalytic activity">
    <reaction evidence="1 9">
        <text>Endohydrolysis of (1-&gt;4)-beta-D-xylosidic linkages in xylans.</text>
        <dbReference type="EC" id="3.2.1.8"/>
    </reaction>
</comment>
<dbReference type="PRINTS" id="PR00134">
    <property type="entry name" value="GLHYDRLASE10"/>
</dbReference>
<evidence type="ECO:0000256" key="9">
    <source>
        <dbReference type="RuleBase" id="RU361174"/>
    </source>
</evidence>
<evidence type="ECO:0000256" key="5">
    <source>
        <dbReference type="ARBA" id="ARBA00022801"/>
    </source>
</evidence>
<evidence type="ECO:0000256" key="6">
    <source>
        <dbReference type="ARBA" id="ARBA00023277"/>
    </source>
</evidence>
<keyword evidence="3 11" id="KW-0858">Xylan degradation</keyword>
<dbReference type="Proteomes" id="UP000289437">
    <property type="component" value="Unassembled WGS sequence"/>
</dbReference>
<dbReference type="SUPFAM" id="SSF51445">
    <property type="entry name" value="(Trans)glycosidases"/>
    <property type="match status" value="1"/>
</dbReference>
<dbReference type="InterPro" id="IPR001000">
    <property type="entry name" value="GH10_dom"/>
</dbReference>
<evidence type="ECO:0000259" key="10">
    <source>
        <dbReference type="PROSITE" id="PS51760"/>
    </source>
</evidence>
<proteinExistence type="inferred from homology"/>
<keyword evidence="8 9" id="KW-0624">Polysaccharide degradation</keyword>
<evidence type="ECO:0000256" key="2">
    <source>
        <dbReference type="ARBA" id="ARBA00007495"/>
    </source>
</evidence>
<dbReference type="AlphaFoldDB" id="A0A4Q0SZF4"/>
<feature type="domain" description="GH10" evidence="10">
    <location>
        <begin position="61"/>
        <end position="391"/>
    </location>
</feature>
<keyword evidence="12" id="KW-1185">Reference proteome</keyword>
<comment type="caution">
    <text evidence="11">The sequence shown here is derived from an EMBL/GenBank/DDBJ whole genome shotgun (WGS) entry which is preliminary data.</text>
</comment>
<comment type="similarity">
    <text evidence="2 9">Belongs to the glycosyl hydrolase 10 (cellulase F) family.</text>
</comment>
<dbReference type="PANTHER" id="PTHR31490">
    <property type="entry name" value="GLYCOSYL HYDROLASE"/>
    <property type="match status" value="1"/>
</dbReference>
<sequence>MDKRDSGVRGIGQELVHRQTDGEAALISRRRFLRWSAGAGVLPFVGCGHRAVRGGGVPVVSSVTSSLKAAGAAHGLLVGCAVDTRALRADTAYAALVAEQASIVVAENAMKWGALHPARDTYDFEQADSLVAFAEGHRIKVRGHNLCWHRYVPEWVMRLSPGAQAKGVFVEHIERVAGRYAGRMHSWDVVNEAIEVKDGRADGMRVSPWLSLVGDDYIEVAFRAARAADPQALLTYNEYGIEGEDEASYRKRRAVLMLLRRLKARNVPVDAMGVQSHLSAGDASYGPGLRGFLKDMRELDLQVFLTEMDVNDRALPADVAVRDKAVAGVYGRYLDLVLADPAVTAVLTWGITDRYTWLNHEGSRKDQLSERALPFDVDYRGKEAFDATIDAIDRRPKAGARG</sequence>
<dbReference type="InterPro" id="IPR044846">
    <property type="entry name" value="GH10"/>
</dbReference>
<keyword evidence="7 9" id="KW-0326">Glycosidase</keyword>
<dbReference type="GO" id="GO:0045493">
    <property type="term" value="P:xylan catabolic process"/>
    <property type="evidence" value="ECO:0007669"/>
    <property type="project" value="UniProtKB-KW"/>
</dbReference>
<accession>A0A4Q0SZF4</accession>
<name>A0A4Q0SZF4_9BACT</name>
<keyword evidence="6 9" id="KW-0119">Carbohydrate metabolism</keyword>
<dbReference type="Pfam" id="PF00331">
    <property type="entry name" value="Glyco_hydro_10"/>
    <property type="match status" value="1"/>
</dbReference>
<dbReference type="EMBL" id="RDSM01000002">
    <property type="protein sequence ID" value="RXH55812.1"/>
    <property type="molecule type" value="Genomic_DNA"/>
</dbReference>
<dbReference type="InterPro" id="IPR017853">
    <property type="entry name" value="GH"/>
</dbReference>
<reference evidence="11 12" key="1">
    <citation type="submission" date="2018-11" db="EMBL/GenBank/DDBJ databases">
        <authorList>
            <person name="Mardanov A.V."/>
            <person name="Ravin N.V."/>
            <person name="Dedysh S.N."/>
        </authorList>
    </citation>
    <scope>NUCLEOTIDE SEQUENCE [LARGE SCALE GENOMIC DNA]</scope>
    <source>
        <strain evidence="11 12">AF10</strain>
    </source>
</reference>
<evidence type="ECO:0000256" key="1">
    <source>
        <dbReference type="ARBA" id="ARBA00000681"/>
    </source>
</evidence>
<evidence type="ECO:0000256" key="8">
    <source>
        <dbReference type="ARBA" id="ARBA00023326"/>
    </source>
</evidence>
<dbReference type="Gene3D" id="3.20.20.80">
    <property type="entry name" value="Glycosidases"/>
    <property type="match status" value="1"/>
</dbReference>
<protein>
    <recommendedName>
        <fullName evidence="9">Beta-xylanase</fullName>
        <ecNumber evidence="9">3.2.1.8</ecNumber>
    </recommendedName>
</protein>
<keyword evidence="5 9" id="KW-0378">Hydrolase</keyword>
<dbReference type="GO" id="GO:0031176">
    <property type="term" value="F:endo-1,4-beta-xylanase activity"/>
    <property type="evidence" value="ECO:0007669"/>
    <property type="project" value="UniProtKB-EC"/>
</dbReference>